<feature type="transmembrane region" description="Helical" evidence="9">
    <location>
        <begin position="40"/>
        <end position="58"/>
    </location>
</feature>
<evidence type="ECO:0000256" key="2">
    <source>
        <dbReference type="ARBA" id="ARBA00004141"/>
    </source>
</evidence>
<sequence>MTVEVLILSLMVVFVFGWNNGAVAVGALTGPRLLTRGRAAILVALGLLSGVLAEGWKMNSTTLGTAGEEGNAAALATLLTTLILLTSSNLTLIPVSLSNITVGAYVGALINRGGSVNTHHLALTIAAWVVGPLLTFCLALLIYRIVRSYVARLNLTSLDLFNRLAVYCIVFAVTYSLAANNIGFILSFTSQVTYTPPPFVAGAASSAVAGVLMMWRGMEASMAEKLVVLSPPKTLTGLFSASLVVWLLTQFSIPSSLTQNMLGGVVGAATTTRVRMINLRNAGRIVALWSLTSLVSVAVGFTTASLI</sequence>
<evidence type="ECO:0000256" key="5">
    <source>
        <dbReference type="ARBA" id="ARBA00022592"/>
    </source>
</evidence>
<comment type="subcellular location">
    <subcellularLocation>
        <location evidence="2">Membrane</location>
        <topology evidence="2">Multi-pass membrane protein</topology>
    </subcellularLocation>
</comment>
<evidence type="ECO:0000256" key="7">
    <source>
        <dbReference type="ARBA" id="ARBA00022989"/>
    </source>
</evidence>
<dbReference type="GO" id="GO:0005315">
    <property type="term" value="F:phosphate transmembrane transporter activity"/>
    <property type="evidence" value="ECO:0007669"/>
    <property type="project" value="InterPro"/>
</dbReference>
<comment type="similarity">
    <text evidence="3">Belongs to the inorganic phosphate transporter (PiT) (TC 2.A.20) family.</text>
</comment>
<accession>A0A833EA30</accession>
<keyword evidence="8 9" id="KW-0472">Membrane</keyword>
<dbReference type="GO" id="GO:0016020">
    <property type="term" value="C:membrane"/>
    <property type="evidence" value="ECO:0007669"/>
    <property type="project" value="UniProtKB-SubCell"/>
</dbReference>
<feature type="transmembrane region" description="Helical" evidence="9">
    <location>
        <begin position="122"/>
        <end position="143"/>
    </location>
</feature>
<dbReference type="Proteomes" id="UP000608579">
    <property type="component" value="Unassembled WGS sequence"/>
</dbReference>
<comment type="function">
    <text evidence="1">Potential transporter for phosphate.</text>
</comment>
<gene>
    <name evidence="10" type="ORF">EYH45_02115</name>
</gene>
<dbReference type="EMBL" id="DQVM01000037">
    <property type="protein sequence ID" value="HIQ29340.1"/>
    <property type="molecule type" value="Genomic_DNA"/>
</dbReference>
<dbReference type="AlphaFoldDB" id="A0A833EA30"/>
<evidence type="ECO:0000313" key="10">
    <source>
        <dbReference type="EMBL" id="HIQ29340.1"/>
    </source>
</evidence>
<protein>
    <recommendedName>
        <fullName evidence="12">Inorganic phosphate transporter</fullName>
    </recommendedName>
</protein>
<keyword evidence="7 9" id="KW-1133">Transmembrane helix</keyword>
<reference evidence="10" key="1">
    <citation type="journal article" date="2020" name="ISME J.">
        <title>Gammaproteobacteria mediating utilization of methyl-, sulfur- and petroleum organic compounds in deep ocean hydrothermal plumes.</title>
        <authorList>
            <person name="Zhou Z."/>
            <person name="Liu Y."/>
            <person name="Pan J."/>
            <person name="Cron B.R."/>
            <person name="Toner B.M."/>
            <person name="Anantharaman K."/>
            <person name="Breier J.A."/>
            <person name="Dick G.J."/>
            <person name="Li M."/>
        </authorList>
    </citation>
    <scope>NUCLEOTIDE SEQUENCE</scope>
    <source>
        <strain evidence="10">SZUA-1515</strain>
    </source>
</reference>
<evidence type="ECO:0008006" key="12">
    <source>
        <dbReference type="Google" id="ProtNLM"/>
    </source>
</evidence>
<dbReference type="InterPro" id="IPR001204">
    <property type="entry name" value="Phos_transporter"/>
</dbReference>
<evidence type="ECO:0000256" key="6">
    <source>
        <dbReference type="ARBA" id="ARBA00022692"/>
    </source>
</evidence>
<feature type="transmembrane region" description="Helical" evidence="9">
    <location>
        <begin position="285"/>
        <end position="306"/>
    </location>
</feature>
<evidence type="ECO:0000313" key="11">
    <source>
        <dbReference type="Proteomes" id="UP000608579"/>
    </source>
</evidence>
<keyword evidence="5" id="KW-0592">Phosphate transport</keyword>
<evidence type="ECO:0000256" key="3">
    <source>
        <dbReference type="ARBA" id="ARBA00009916"/>
    </source>
</evidence>
<organism evidence="10 11">
    <name type="scientific">Caldiarchaeum subterraneum</name>
    <dbReference type="NCBI Taxonomy" id="311458"/>
    <lineage>
        <taxon>Archaea</taxon>
        <taxon>Nitrososphaerota</taxon>
        <taxon>Candidatus Caldarchaeales</taxon>
        <taxon>Candidatus Caldarchaeaceae</taxon>
        <taxon>Candidatus Caldarchaeum</taxon>
    </lineage>
</organism>
<dbReference type="Pfam" id="PF01384">
    <property type="entry name" value="PHO4"/>
    <property type="match status" value="2"/>
</dbReference>
<feature type="transmembrane region" description="Helical" evidence="9">
    <location>
        <begin position="164"/>
        <end position="186"/>
    </location>
</feature>
<evidence type="ECO:0000256" key="8">
    <source>
        <dbReference type="ARBA" id="ARBA00023136"/>
    </source>
</evidence>
<evidence type="ECO:0000256" key="9">
    <source>
        <dbReference type="SAM" id="Phobius"/>
    </source>
</evidence>
<dbReference type="PANTHER" id="PTHR11101:SF80">
    <property type="entry name" value="PHOSPHATE TRANSPORTER"/>
    <property type="match status" value="1"/>
</dbReference>
<evidence type="ECO:0000256" key="4">
    <source>
        <dbReference type="ARBA" id="ARBA00022448"/>
    </source>
</evidence>
<dbReference type="GO" id="GO:0035435">
    <property type="term" value="P:phosphate ion transmembrane transport"/>
    <property type="evidence" value="ECO:0007669"/>
    <property type="project" value="TreeGrafter"/>
</dbReference>
<feature type="transmembrane region" description="Helical" evidence="9">
    <location>
        <begin position="198"/>
        <end position="215"/>
    </location>
</feature>
<keyword evidence="4" id="KW-0813">Transport</keyword>
<keyword evidence="6 9" id="KW-0812">Transmembrane</keyword>
<comment type="caution">
    <text evidence="10">The sequence shown here is derived from an EMBL/GenBank/DDBJ whole genome shotgun (WGS) entry which is preliminary data.</text>
</comment>
<evidence type="ECO:0000256" key="1">
    <source>
        <dbReference type="ARBA" id="ARBA00001981"/>
    </source>
</evidence>
<feature type="transmembrane region" description="Helical" evidence="9">
    <location>
        <begin position="6"/>
        <end position="28"/>
    </location>
</feature>
<feature type="transmembrane region" description="Helical" evidence="9">
    <location>
        <begin position="92"/>
        <end position="110"/>
    </location>
</feature>
<proteinExistence type="inferred from homology"/>
<dbReference type="PANTHER" id="PTHR11101">
    <property type="entry name" value="PHOSPHATE TRANSPORTER"/>
    <property type="match status" value="1"/>
</dbReference>
<name>A0A833EA30_CALS0</name>